<dbReference type="SUPFAM" id="SSF109604">
    <property type="entry name" value="HD-domain/PDEase-like"/>
    <property type="match status" value="1"/>
</dbReference>
<dbReference type="PANTHER" id="PTHR40202:SF1">
    <property type="entry name" value="HD DOMAIN-CONTAINING PROTEIN"/>
    <property type="match status" value="1"/>
</dbReference>
<evidence type="ECO:0000313" key="3">
    <source>
        <dbReference type="Proteomes" id="UP000183200"/>
    </source>
</evidence>
<dbReference type="Gene3D" id="1.10.3210.10">
    <property type="entry name" value="Hypothetical protein af1432"/>
    <property type="match status" value="1"/>
</dbReference>
<dbReference type="EMBL" id="FNGY01000002">
    <property type="protein sequence ID" value="SDL87539.1"/>
    <property type="molecule type" value="Genomic_DNA"/>
</dbReference>
<accession>A0A1G9NMD1</accession>
<dbReference type="RefSeq" id="WP_074605254.1">
    <property type="nucleotide sequence ID" value="NZ_FNGY01000002.1"/>
</dbReference>
<evidence type="ECO:0000259" key="1">
    <source>
        <dbReference type="Pfam" id="PF01966"/>
    </source>
</evidence>
<dbReference type="InterPro" id="IPR052567">
    <property type="entry name" value="OP_Dioxygenase"/>
</dbReference>
<gene>
    <name evidence="2" type="ORF">SAMN05421820_102374</name>
</gene>
<proteinExistence type="predicted"/>
<dbReference type="Pfam" id="PF01966">
    <property type="entry name" value="HD"/>
    <property type="match status" value="1"/>
</dbReference>
<organism evidence="2 3">
    <name type="scientific">Pedobacter steynii</name>
    <dbReference type="NCBI Taxonomy" id="430522"/>
    <lineage>
        <taxon>Bacteria</taxon>
        <taxon>Pseudomonadati</taxon>
        <taxon>Bacteroidota</taxon>
        <taxon>Sphingobacteriia</taxon>
        <taxon>Sphingobacteriales</taxon>
        <taxon>Sphingobacteriaceae</taxon>
        <taxon>Pedobacter</taxon>
    </lineage>
</organism>
<sequence length="196" mass="22266">MEQQQINDTIARIFGLYEAHGAEEYGERVSMLMHMMQCAQLAQAAGEEDEIILAAFFHDIGHFFENEEKMHIYGTQKHDDLGGKCLIDMGFPQKMASLVASHVAAKRYLVYAEPAYYDELSEASKITLEFQGGKMSAEEAAAFEKDPLVPLYVKLRKWDDLGKDAEKPVLSTDIQQMKDMTYNYLLQLKNGKDQPD</sequence>
<dbReference type="AlphaFoldDB" id="A0A1G9NMD1"/>
<dbReference type="PANTHER" id="PTHR40202">
    <property type="match status" value="1"/>
</dbReference>
<keyword evidence="3" id="KW-1185">Reference proteome</keyword>
<dbReference type="Proteomes" id="UP000183200">
    <property type="component" value="Unassembled WGS sequence"/>
</dbReference>
<feature type="domain" description="HD" evidence="1">
    <location>
        <begin position="33"/>
        <end position="107"/>
    </location>
</feature>
<protein>
    <submittedName>
        <fullName evidence="2">HDIG domain-containing protein</fullName>
    </submittedName>
</protein>
<name>A0A1G9NMD1_9SPHI</name>
<dbReference type="OrthoDB" id="823268at2"/>
<evidence type="ECO:0000313" key="2">
    <source>
        <dbReference type="EMBL" id="SDL87539.1"/>
    </source>
</evidence>
<reference evidence="3" key="1">
    <citation type="submission" date="2016-10" db="EMBL/GenBank/DDBJ databases">
        <authorList>
            <person name="Varghese N."/>
            <person name="Submissions S."/>
        </authorList>
    </citation>
    <scope>NUCLEOTIDE SEQUENCE [LARGE SCALE GENOMIC DNA]</scope>
    <source>
        <strain evidence="3">DSM 19110</strain>
    </source>
</reference>
<dbReference type="InterPro" id="IPR006674">
    <property type="entry name" value="HD_domain"/>
</dbReference>